<evidence type="ECO:0000313" key="3">
    <source>
        <dbReference type="Proteomes" id="UP000187203"/>
    </source>
</evidence>
<dbReference type="OrthoDB" id="1931061at2759"/>
<reference evidence="3" key="1">
    <citation type="submission" date="2013-09" db="EMBL/GenBank/DDBJ databases">
        <title>Corchorus olitorius genome sequencing.</title>
        <authorList>
            <person name="Alam M."/>
            <person name="Haque M.S."/>
            <person name="Islam M.S."/>
            <person name="Emdad E.M."/>
            <person name="Islam M.M."/>
            <person name="Ahmed B."/>
            <person name="Halim A."/>
            <person name="Hossen Q.M.M."/>
            <person name="Hossain M.Z."/>
            <person name="Ahmed R."/>
            <person name="Khan M.M."/>
            <person name="Islam R."/>
            <person name="Rashid M.M."/>
            <person name="Khan S.A."/>
            <person name="Rahman M.S."/>
            <person name="Alam M."/>
            <person name="Yahiya A.S."/>
            <person name="Khan M.S."/>
            <person name="Azam M.S."/>
            <person name="Haque T."/>
            <person name="Lashkar M.Z.H."/>
            <person name="Akhand A.I."/>
            <person name="Morshed G."/>
            <person name="Roy S."/>
            <person name="Uddin K.S."/>
            <person name="Rabeya T."/>
            <person name="Hossain A.S."/>
            <person name="Chowdhury A."/>
            <person name="Snigdha A.R."/>
            <person name="Mortoza M.S."/>
            <person name="Matin S.A."/>
            <person name="Hoque S.M.E."/>
            <person name="Islam M.K."/>
            <person name="Roy D.K."/>
            <person name="Haider R."/>
            <person name="Moosa M.M."/>
            <person name="Elias S.M."/>
            <person name="Hasan A.M."/>
            <person name="Jahan S."/>
            <person name="Shafiuddin M."/>
            <person name="Mahmood N."/>
            <person name="Shommy N.S."/>
        </authorList>
    </citation>
    <scope>NUCLEOTIDE SEQUENCE [LARGE SCALE GENOMIC DNA]</scope>
    <source>
        <strain evidence="3">cv. O-4</strain>
    </source>
</reference>
<evidence type="ECO:0000259" key="1">
    <source>
        <dbReference type="Pfam" id="PF02721"/>
    </source>
</evidence>
<accession>A0A1R3KUF1</accession>
<dbReference type="InterPro" id="IPR012340">
    <property type="entry name" value="NA-bd_OB-fold"/>
</dbReference>
<dbReference type="SUPFAM" id="SSF50249">
    <property type="entry name" value="Nucleic acid-binding proteins"/>
    <property type="match status" value="2"/>
</dbReference>
<dbReference type="STRING" id="93759.A0A1R3KUF1"/>
<dbReference type="InterPro" id="IPR003871">
    <property type="entry name" value="RFA1B/D_OB_1st"/>
</dbReference>
<gene>
    <name evidence="2" type="ORF">COLO4_04315</name>
</gene>
<dbReference type="Proteomes" id="UP000187203">
    <property type="component" value="Unassembled WGS sequence"/>
</dbReference>
<sequence length="256" mass="29325">MNLLTVNRIRPINEVHTIKLRISRLWDCVQNISELRYGIACIGIDYQGNGIHVQIFESLAHLFRGKLIEGHIYQFTDFRVSDAEIPDISTQTPYIIFLHANTVLQQASDPAGVYARHFFDFTGENYFDDEKRWEVHLTDVIGVIKSITRYTYSLLPSGSTVGKKDIRIMTLRGRGLDITLYERVYNTLDIPMIIASRPRPAVIFAGMRVRQFYTGVSLCSTSASRTYVNLDIPETYRVHSMYARMDEANGTHGNHD</sequence>
<dbReference type="PANTHER" id="PTHR47165">
    <property type="entry name" value="OS03G0429900 PROTEIN"/>
    <property type="match status" value="1"/>
</dbReference>
<evidence type="ECO:0000313" key="2">
    <source>
        <dbReference type="EMBL" id="OMP10723.1"/>
    </source>
</evidence>
<dbReference type="EMBL" id="AWUE01011326">
    <property type="protein sequence ID" value="OMP10723.1"/>
    <property type="molecule type" value="Genomic_DNA"/>
</dbReference>
<dbReference type="AlphaFoldDB" id="A0A1R3KUF1"/>
<name>A0A1R3KUF1_9ROSI</name>
<protein>
    <submittedName>
        <fullName evidence="2">Nucleic acid-binding protein</fullName>
    </submittedName>
</protein>
<proteinExistence type="predicted"/>
<dbReference type="PANTHER" id="PTHR47165:SF4">
    <property type="entry name" value="OS03G0429900 PROTEIN"/>
    <property type="match status" value="1"/>
</dbReference>
<dbReference type="Gene3D" id="2.40.50.140">
    <property type="entry name" value="Nucleic acid-binding proteins"/>
    <property type="match status" value="2"/>
</dbReference>
<keyword evidence="3" id="KW-1185">Reference proteome</keyword>
<feature type="domain" description="Replication protein A 70 kDa DNA-binding subunit B/D first OB fold" evidence="1">
    <location>
        <begin position="6"/>
        <end position="106"/>
    </location>
</feature>
<organism evidence="2 3">
    <name type="scientific">Corchorus olitorius</name>
    <dbReference type="NCBI Taxonomy" id="93759"/>
    <lineage>
        <taxon>Eukaryota</taxon>
        <taxon>Viridiplantae</taxon>
        <taxon>Streptophyta</taxon>
        <taxon>Embryophyta</taxon>
        <taxon>Tracheophyta</taxon>
        <taxon>Spermatophyta</taxon>
        <taxon>Magnoliopsida</taxon>
        <taxon>eudicotyledons</taxon>
        <taxon>Gunneridae</taxon>
        <taxon>Pentapetalae</taxon>
        <taxon>rosids</taxon>
        <taxon>malvids</taxon>
        <taxon>Malvales</taxon>
        <taxon>Malvaceae</taxon>
        <taxon>Grewioideae</taxon>
        <taxon>Apeibeae</taxon>
        <taxon>Corchorus</taxon>
    </lineage>
</organism>
<dbReference type="Pfam" id="PF02721">
    <property type="entry name" value="DUF223"/>
    <property type="match status" value="1"/>
</dbReference>
<comment type="caution">
    <text evidence="2">The sequence shown here is derived from an EMBL/GenBank/DDBJ whole genome shotgun (WGS) entry which is preliminary data.</text>
</comment>